<keyword evidence="2 3" id="KW-0378">Hydrolase</keyword>
<proteinExistence type="inferred from homology"/>
<feature type="signal peptide" evidence="3">
    <location>
        <begin position="1"/>
        <end position="19"/>
    </location>
</feature>
<dbReference type="PROSITE" id="PS00941">
    <property type="entry name" value="CARBOXYLESTERASE_B_2"/>
    <property type="match status" value="1"/>
</dbReference>
<keyword evidence="6" id="KW-1185">Reference proteome</keyword>
<comment type="similarity">
    <text evidence="1 3">Belongs to the type-B carboxylesterase/lipase family.</text>
</comment>
<dbReference type="InterPro" id="IPR029058">
    <property type="entry name" value="AB_hydrolase_fold"/>
</dbReference>
<keyword evidence="3" id="KW-0732">Signal</keyword>
<feature type="domain" description="Carboxylesterase type B" evidence="4">
    <location>
        <begin position="28"/>
        <end position="514"/>
    </location>
</feature>
<feature type="chain" id="PRO_5044976991" description="Carboxylic ester hydrolase" evidence="3">
    <location>
        <begin position="20"/>
        <end position="532"/>
    </location>
</feature>
<dbReference type="InterPro" id="IPR002018">
    <property type="entry name" value="CarbesteraseB"/>
</dbReference>
<sequence length="532" mass="58169">MRLSPLLSSWALCVLGALARNVPGRPLVDLGYSKYRGIQVSAEVDQFLGMRFAAPPLGNLRFRAPRDPIHRTDVQDASRFGPVCIGGDQNVTEPQAEDCLFINVFTPSGSNRGSKLPVWVYIQGGGYAQNSNANYNGTGVLSESGGNIVLVNFNYRVGALGFLAGDALRKHGDHNVGLLDQRKALEWVQRHIRKFGGDPEHVVIHGASAGAGSVAYHLTAHGGRDDGLFVGAISQSPYFGVQRTIRESNVYLNRLLNQVGCSTMACLRSADAAAVQASVFAPTGTLAAETYIASLVWVPVIDGDLIRSRLYTAFEDGRFIRVPLMVGGVTDEGSAFAYNATSRDEVTQFTESLYPTLRSAHLKSINNAYPRFPPVPRHAAYFPTASAILTDVSFTCPGLEMTRTASLWDSTMSWNYRYNVQDPTSLAMGWGVPHTVETTAIFGLEYGGSIGFPSLLDTNAPIIPMVMNYFVSFVRELDPNVLRHETAPVWQPWGAAQQRLKIETNNTMMERVSRDQQGRCALFKKLAPITKQ</sequence>
<evidence type="ECO:0000313" key="5">
    <source>
        <dbReference type="EMBL" id="KAL2793661.1"/>
    </source>
</evidence>
<dbReference type="PANTHER" id="PTHR43918">
    <property type="entry name" value="ACETYLCHOLINESTERASE"/>
    <property type="match status" value="1"/>
</dbReference>
<dbReference type="EC" id="3.1.1.-" evidence="3"/>
<organism evidence="5 6">
    <name type="scientific">Aspergillus keveii</name>
    <dbReference type="NCBI Taxonomy" id="714993"/>
    <lineage>
        <taxon>Eukaryota</taxon>
        <taxon>Fungi</taxon>
        <taxon>Dikarya</taxon>
        <taxon>Ascomycota</taxon>
        <taxon>Pezizomycotina</taxon>
        <taxon>Eurotiomycetes</taxon>
        <taxon>Eurotiomycetidae</taxon>
        <taxon>Eurotiales</taxon>
        <taxon>Aspergillaceae</taxon>
        <taxon>Aspergillus</taxon>
        <taxon>Aspergillus subgen. Nidulantes</taxon>
    </lineage>
</organism>
<name>A0ABR4G3R0_9EURO</name>
<dbReference type="GO" id="GO:0016787">
    <property type="term" value="F:hydrolase activity"/>
    <property type="evidence" value="ECO:0007669"/>
    <property type="project" value="UniProtKB-KW"/>
</dbReference>
<dbReference type="InterPro" id="IPR019819">
    <property type="entry name" value="Carboxylesterase_B_CS"/>
</dbReference>
<dbReference type="PROSITE" id="PS00122">
    <property type="entry name" value="CARBOXYLESTERASE_B_1"/>
    <property type="match status" value="1"/>
</dbReference>
<dbReference type="Proteomes" id="UP001610563">
    <property type="component" value="Unassembled WGS sequence"/>
</dbReference>
<dbReference type="InterPro" id="IPR019826">
    <property type="entry name" value="Carboxylesterase_B_AS"/>
</dbReference>
<dbReference type="EMBL" id="JBFTWV010000054">
    <property type="protein sequence ID" value="KAL2793661.1"/>
    <property type="molecule type" value="Genomic_DNA"/>
</dbReference>
<evidence type="ECO:0000256" key="1">
    <source>
        <dbReference type="ARBA" id="ARBA00005964"/>
    </source>
</evidence>
<protein>
    <recommendedName>
        <fullName evidence="3">Carboxylic ester hydrolase</fullName>
        <ecNumber evidence="3">3.1.1.-</ecNumber>
    </recommendedName>
</protein>
<dbReference type="PANTHER" id="PTHR43918:SF4">
    <property type="entry name" value="CARBOXYLIC ESTER HYDROLASE"/>
    <property type="match status" value="1"/>
</dbReference>
<accession>A0ABR4G3R0</accession>
<dbReference type="InterPro" id="IPR050654">
    <property type="entry name" value="AChE-related_enzymes"/>
</dbReference>
<evidence type="ECO:0000259" key="4">
    <source>
        <dbReference type="Pfam" id="PF00135"/>
    </source>
</evidence>
<evidence type="ECO:0000256" key="2">
    <source>
        <dbReference type="ARBA" id="ARBA00022801"/>
    </source>
</evidence>
<dbReference type="SUPFAM" id="SSF53474">
    <property type="entry name" value="alpha/beta-Hydrolases"/>
    <property type="match status" value="1"/>
</dbReference>
<dbReference type="Pfam" id="PF00135">
    <property type="entry name" value="COesterase"/>
    <property type="match status" value="1"/>
</dbReference>
<evidence type="ECO:0000256" key="3">
    <source>
        <dbReference type="RuleBase" id="RU361235"/>
    </source>
</evidence>
<dbReference type="Gene3D" id="3.40.50.1820">
    <property type="entry name" value="alpha/beta hydrolase"/>
    <property type="match status" value="1"/>
</dbReference>
<gene>
    <name evidence="5" type="ORF">BJX66DRAFT_338557</name>
</gene>
<reference evidence="5 6" key="1">
    <citation type="submission" date="2024-07" db="EMBL/GenBank/DDBJ databases">
        <title>Section-level genome sequencing and comparative genomics of Aspergillus sections Usti and Cavernicolus.</title>
        <authorList>
            <consortium name="Lawrence Berkeley National Laboratory"/>
            <person name="Nybo J.L."/>
            <person name="Vesth T.C."/>
            <person name="Theobald S."/>
            <person name="Frisvad J.C."/>
            <person name="Larsen T.O."/>
            <person name="Kjaerboelling I."/>
            <person name="Rothschild-Mancinelli K."/>
            <person name="Lyhne E.K."/>
            <person name="Kogle M.E."/>
            <person name="Barry K."/>
            <person name="Clum A."/>
            <person name="Na H."/>
            <person name="Ledsgaard L."/>
            <person name="Lin J."/>
            <person name="Lipzen A."/>
            <person name="Kuo A."/>
            <person name="Riley R."/>
            <person name="Mondo S."/>
            <person name="Labutti K."/>
            <person name="Haridas S."/>
            <person name="Pangalinan J."/>
            <person name="Salamov A.A."/>
            <person name="Simmons B.A."/>
            <person name="Magnuson J.K."/>
            <person name="Chen J."/>
            <person name="Drula E."/>
            <person name="Henrissat B."/>
            <person name="Wiebenga A."/>
            <person name="Lubbers R.J."/>
            <person name="Gomes A.C."/>
            <person name="Makela M.R."/>
            <person name="Stajich J."/>
            <person name="Grigoriev I.V."/>
            <person name="Mortensen U.H."/>
            <person name="De Vries R.P."/>
            <person name="Baker S.E."/>
            <person name="Andersen M.R."/>
        </authorList>
    </citation>
    <scope>NUCLEOTIDE SEQUENCE [LARGE SCALE GENOMIC DNA]</scope>
    <source>
        <strain evidence="5 6">CBS 209.92</strain>
    </source>
</reference>
<comment type="caution">
    <text evidence="5">The sequence shown here is derived from an EMBL/GenBank/DDBJ whole genome shotgun (WGS) entry which is preliminary data.</text>
</comment>
<evidence type="ECO:0000313" key="6">
    <source>
        <dbReference type="Proteomes" id="UP001610563"/>
    </source>
</evidence>